<gene>
    <name evidence="3" type="ORF">N0D28_08145</name>
</gene>
<dbReference type="SMART" id="SM00530">
    <property type="entry name" value="HTH_XRE"/>
    <property type="match status" value="1"/>
</dbReference>
<accession>A0ABY5YF72</accession>
<name>A0ABY5YF72_9DEIO</name>
<dbReference type="InterPro" id="IPR001387">
    <property type="entry name" value="Cro/C1-type_HTH"/>
</dbReference>
<feature type="domain" description="HTH cro/C1-type" evidence="2">
    <location>
        <begin position="6"/>
        <end position="61"/>
    </location>
</feature>
<dbReference type="Gene3D" id="1.10.260.40">
    <property type="entry name" value="lambda repressor-like DNA-binding domains"/>
    <property type="match status" value="1"/>
</dbReference>
<evidence type="ECO:0000259" key="2">
    <source>
        <dbReference type="PROSITE" id="PS50943"/>
    </source>
</evidence>
<dbReference type="EMBL" id="CP104213">
    <property type="protein sequence ID" value="UWX62742.1"/>
    <property type="molecule type" value="Genomic_DNA"/>
</dbReference>
<evidence type="ECO:0000256" key="1">
    <source>
        <dbReference type="SAM" id="MobiDB-lite"/>
    </source>
</evidence>
<reference evidence="3" key="1">
    <citation type="submission" date="2022-09" db="EMBL/GenBank/DDBJ databases">
        <title>genome sequence of Deinococcus rubellus.</title>
        <authorList>
            <person name="Srinivasan S."/>
        </authorList>
    </citation>
    <scope>NUCLEOTIDE SEQUENCE</scope>
    <source>
        <strain evidence="3">Ant6</strain>
    </source>
</reference>
<feature type="compositionally biased region" description="Basic residues" evidence="1">
    <location>
        <begin position="1"/>
        <end position="13"/>
    </location>
</feature>
<sequence length="88" mass="9747">MRMKRLKEHRRARGLSQDGLARAAHVSSPFVAAHERGLPRNTHIDVAVRLATVLDIPVMELFAAEDIKALQINTEANSTYADRIEASA</sequence>
<dbReference type="SUPFAM" id="SSF47413">
    <property type="entry name" value="lambda repressor-like DNA-binding domains"/>
    <property type="match status" value="1"/>
</dbReference>
<feature type="region of interest" description="Disordered" evidence="1">
    <location>
        <begin position="1"/>
        <end position="20"/>
    </location>
</feature>
<keyword evidence="4" id="KW-1185">Reference proteome</keyword>
<dbReference type="RefSeq" id="WP_260559037.1">
    <property type="nucleotide sequence ID" value="NZ_BAABEC010000059.1"/>
</dbReference>
<protein>
    <submittedName>
        <fullName evidence="3">Helix-turn-helix domain-containing protein</fullName>
    </submittedName>
</protein>
<dbReference type="CDD" id="cd00093">
    <property type="entry name" value="HTH_XRE"/>
    <property type="match status" value="1"/>
</dbReference>
<dbReference type="Proteomes" id="UP001060261">
    <property type="component" value="Chromosome"/>
</dbReference>
<proteinExistence type="predicted"/>
<organism evidence="3 4">
    <name type="scientific">Deinococcus rubellus</name>
    <dbReference type="NCBI Taxonomy" id="1889240"/>
    <lineage>
        <taxon>Bacteria</taxon>
        <taxon>Thermotogati</taxon>
        <taxon>Deinococcota</taxon>
        <taxon>Deinococci</taxon>
        <taxon>Deinococcales</taxon>
        <taxon>Deinococcaceae</taxon>
        <taxon>Deinococcus</taxon>
    </lineage>
</organism>
<evidence type="ECO:0000313" key="3">
    <source>
        <dbReference type="EMBL" id="UWX62742.1"/>
    </source>
</evidence>
<dbReference type="InterPro" id="IPR010982">
    <property type="entry name" value="Lambda_DNA-bd_dom_sf"/>
</dbReference>
<dbReference type="PROSITE" id="PS50943">
    <property type="entry name" value="HTH_CROC1"/>
    <property type="match status" value="1"/>
</dbReference>
<dbReference type="Pfam" id="PF01381">
    <property type="entry name" value="HTH_3"/>
    <property type="match status" value="1"/>
</dbReference>
<evidence type="ECO:0000313" key="4">
    <source>
        <dbReference type="Proteomes" id="UP001060261"/>
    </source>
</evidence>